<evidence type="ECO:0000256" key="1">
    <source>
        <dbReference type="SAM" id="SignalP"/>
    </source>
</evidence>
<dbReference type="PANTHER" id="PTHR35569:SF1">
    <property type="entry name" value="CYANAMIDE HYDRATASE DDI2-RELATED"/>
    <property type="match status" value="1"/>
</dbReference>
<dbReference type="Proteomes" id="UP000247569">
    <property type="component" value="Unassembled WGS sequence"/>
</dbReference>
<feature type="signal peptide" evidence="1">
    <location>
        <begin position="1"/>
        <end position="26"/>
    </location>
</feature>
<dbReference type="GO" id="GO:0016787">
    <property type="term" value="F:hydrolase activity"/>
    <property type="evidence" value="ECO:0007669"/>
    <property type="project" value="UniProtKB-KW"/>
</dbReference>
<protein>
    <submittedName>
        <fullName evidence="3">Metal dependent phosphohydrolase</fullName>
    </submittedName>
</protein>
<dbReference type="PROSITE" id="PS51318">
    <property type="entry name" value="TAT"/>
    <property type="match status" value="1"/>
</dbReference>
<dbReference type="Gene3D" id="1.10.3210.10">
    <property type="entry name" value="Hypothetical protein af1432"/>
    <property type="match status" value="1"/>
</dbReference>
<dbReference type="Pfam" id="PF01966">
    <property type="entry name" value="HD"/>
    <property type="match status" value="1"/>
</dbReference>
<sequence>MPLSRRAAIGVGIAGTALALAQTSVAAQAKALPVPSTPLADKATELINGCLDVALRNHSLRGYHFGLAVGERHGLRPGVDYNAETMYLICVLHDLGLARDAGGNQRFEVDGADAAVRFLEENGVTDARADTIWDAIAAHTTGFLESPVWRRRRPPETWIAVEGIGIDVAGAPTDLPPGYADLVHSAYPRLGGSQSLTAAIENQALVNPEKAPPGSLAREIIRAHHPEIPQMTWDDILATSQWAD</sequence>
<reference evidence="3 4" key="1">
    <citation type="submission" date="2018-05" db="EMBL/GenBank/DDBJ databases">
        <title>Genomic Encyclopedia of Type Strains, Phase IV (KMG-IV): sequencing the most valuable type-strain genomes for metagenomic binning, comparative biology and taxonomic classification.</title>
        <authorList>
            <person name="Goeker M."/>
        </authorList>
    </citation>
    <scope>NUCLEOTIDE SEQUENCE [LARGE SCALE GENOMIC DNA]</scope>
    <source>
        <strain evidence="3 4">DSM 44704</strain>
    </source>
</reference>
<feature type="domain" description="HD" evidence="2">
    <location>
        <begin position="57"/>
        <end position="160"/>
    </location>
</feature>
<evidence type="ECO:0000313" key="4">
    <source>
        <dbReference type="Proteomes" id="UP000247569"/>
    </source>
</evidence>
<keyword evidence="4" id="KW-1185">Reference proteome</keyword>
<dbReference type="OrthoDB" id="8478129at2"/>
<dbReference type="AlphaFoldDB" id="A0A318JXY9"/>
<gene>
    <name evidence="3" type="ORF">DFR70_11351</name>
</gene>
<dbReference type="RefSeq" id="WP_040734492.1">
    <property type="nucleotide sequence ID" value="NZ_QJKF01000013.1"/>
</dbReference>
<accession>A0A318JXY9</accession>
<keyword evidence="1" id="KW-0732">Signal</keyword>
<evidence type="ECO:0000259" key="2">
    <source>
        <dbReference type="Pfam" id="PF01966"/>
    </source>
</evidence>
<keyword evidence="3" id="KW-0378">Hydrolase</keyword>
<proteinExistence type="predicted"/>
<dbReference type="SUPFAM" id="SSF109604">
    <property type="entry name" value="HD-domain/PDEase-like"/>
    <property type="match status" value="1"/>
</dbReference>
<name>A0A318JXY9_9NOCA</name>
<dbReference type="InterPro" id="IPR006311">
    <property type="entry name" value="TAT_signal"/>
</dbReference>
<dbReference type="PANTHER" id="PTHR35569">
    <property type="entry name" value="CYANAMIDE HYDRATASE DDI2-RELATED"/>
    <property type="match status" value="1"/>
</dbReference>
<feature type="chain" id="PRO_5016237388" evidence="1">
    <location>
        <begin position="27"/>
        <end position="244"/>
    </location>
</feature>
<organism evidence="3 4">
    <name type="scientific">Nocardia tenerifensis</name>
    <dbReference type="NCBI Taxonomy" id="228006"/>
    <lineage>
        <taxon>Bacteria</taxon>
        <taxon>Bacillati</taxon>
        <taxon>Actinomycetota</taxon>
        <taxon>Actinomycetes</taxon>
        <taxon>Mycobacteriales</taxon>
        <taxon>Nocardiaceae</taxon>
        <taxon>Nocardia</taxon>
    </lineage>
</organism>
<comment type="caution">
    <text evidence="3">The sequence shown here is derived from an EMBL/GenBank/DDBJ whole genome shotgun (WGS) entry which is preliminary data.</text>
</comment>
<dbReference type="InterPro" id="IPR006674">
    <property type="entry name" value="HD_domain"/>
</dbReference>
<dbReference type="EMBL" id="QJKF01000013">
    <property type="protein sequence ID" value="PXX58716.1"/>
    <property type="molecule type" value="Genomic_DNA"/>
</dbReference>
<evidence type="ECO:0000313" key="3">
    <source>
        <dbReference type="EMBL" id="PXX58716.1"/>
    </source>
</evidence>